<evidence type="ECO:0000256" key="1">
    <source>
        <dbReference type="SAM" id="Phobius"/>
    </source>
</evidence>
<name>A0AAV9QNZ0_9TELE</name>
<accession>A0AAV9QNZ0</accession>
<dbReference type="EMBL" id="JAHHUM010002977">
    <property type="protein sequence ID" value="KAK5598978.1"/>
    <property type="molecule type" value="Genomic_DNA"/>
</dbReference>
<dbReference type="AlphaFoldDB" id="A0AAV9QNZ0"/>
<keyword evidence="1" id="KW-0472">Membrane</keyword>
<keyword evidence="1" id="KW-1133">Transmembrane helix</keyword>
<feature type="transmembrane region" description="Helical" evidence="1">
    <location>
        <begin position="27"/>
        <end position="50"/>
    </location>
</feature>
<protein>
    <submittedName>
        <fullName evidence="2">Uncharacterized protein</fullName>
    </submittedName>
</protein>
<proteinExistence type="predicted"/>
<organism evidence="2 3">
    <name type="scientific">Crenichthys baileyi</name>
    <name type="common">White River springfish</name>
    <dbReference type="NCBI Taxonomy" id="28760"/>
    <lineage>
        <taxon>Eukaryota</taxon>
        <taxon>Metazoa</taxon>
        <taxon>Chordata</taxon>
        <taxon>Craniata</taxon>
        <taxon>Vertebrata</taxon>
        <taxon>Euteleostomi</taxon>
        <taxon>Actinopterygii</taxon>
        <taxon>Neopterygii</taxon>
        <taxon>Teleostei</taxon>
        <taxon>Neoteleostei</taxon>
        <taxon>Acanthomorphata</taxon>
        <taxon>Ovalentaria</taxon>
        <taxon>Atherinomorphae</taxon>
        <taxon>Cyprinodontiformes</taxon>
        <taxon>Goodeidae</taxon>
        <taxon>Crenichthys</taxon>
    </lineage>
</organism>
<evidence type="ECO:0000313" key="3">
    <source>
        <dbReference type="Proteomes" id="UP001311232"/>
    </source>
</evidence>
<reference evidence="2 3" key="1">
    <citation type="submission" date="2021-06" db="EMBL/GenBank/DDBJ databases">
        <authorList>
            <person name="Palmer J.M."/>
        </authorList>
    </citation>
    <scope>NUCLEOTIDE SEQUENCE [LARGE SCALE GENOMIC DNA]</scope>
    <source>
        <strain evidence="2 3">MEX-2019</strain>
        <tissue evidence="2">Muscle</tissue>
    </source>
</reference>
<evidence type="ECO:0000313" key="2">
    <source>
        <dbReference type="EMBL" id="KAK5598978.1"/>
    </source>
</evidence>
<keyword evidence="1" id="KW-0812">Transmembrane</keyword>
<sequence length="105" mass="11363">MNCEGSRPLLTADLPVDSVRTTAGMRLLCCVIMIQLLMFFLLLCFAPAFLDGYCLLSCVITVHSSRLVMSASALIYSPCLFAQGASDCVFTHSKPTLLSYESGVT</sequence>
<dbReference type="Proteomes" id="UP001311232">
    <property type="component" value="Unassembled WGS sequence"/>
</dbReference>
<gene>
    <name evidence="2" type="ORF">CRENBAI_000803</name>
</gene>
<keyword evidence="3" id="KW-1185">Reference proteome</keyword>
<comment type="caution">
    <text evidence="2">The sequence shown here is derived from an EMBL/GenBank/DDBJ whole genome shotgun (WGS) entry which is preliminary data.</text>
</comment>